<feature type="transmembrane region" description="Helical" evidence="10">
    <location>
        <begin position="336"/>
        <end position="357"/>
    </location>
</feature>
<evidence type="ECO:0000256" key="3">
    <source>
        <dbReference type="ARBA" id="ARBA00022692"/>
    </source>
</evidence>
<dbReference type="Proteomes" id="UP000237350">
    <property type="component" value="Unassembled WGS sequence"/>
</dbReference>
<dbReference type="InterPro" id="IPR004268">
    <property type="entry name" value="MurJ"/>
</dbReference>
<keyword evidence="6 10" id="KW-1133">Transmembrane helix</keyword>
<comment type="pathway">
    <text evidence="10">Cell wall biogenesis; peptidoglycan biosynthesis.</text>
</comment>
<keyword evidence="3 10" id="KW-0812">Transmembrane</keyword>
<feature type="transmembrane region" description="Helical" evidence="10">
    <location>
        <begin position="216"/>
        <end position="236"/>
    </location>
</feature>
<dbReference type="PANTHER" id="PTHR47019:SF1">
    <property type="entry name" value="LIPID II FLIPPASE MURJ"/>
    <property type="match status" value="1"/>
</dbReference>
<keyword evidence="5 10" id="KW-0573">Peptidoglycan synthesis</keyword>
<evidence type="ECO:0000256" key="9">
    <source>
        <dbReference type="ARBA" id="ARBA00061532"/>
    </source>
</evidence>
<feature type="transmembrane region" description="Helical" evidence="10">
    <location>
        <begin position="256"/>
        <end position="279"/>
    </location>
</feature>
<evidence type="ECO:0000256" key="6">
    <source>
        <dbReference type="ARBA" id="ARBA00022989"/>
    </source>
</evidence>
<feature type="transmembrane region" description="Helical" evidence="10">
    <location>
        <begin position="369"/>
        <end position="389"/>
    </location>
</feature>
<evidence type="ECO:0000256" key="11">
    <source>
        <dbReference type="PIRNR" id="PIRNR002869"/>
    </source>
</evidence>
<dbReference type="GO" id="GO:0071555">
    <property type="term" value="P:cell wall organization"/>
    <property type="evidence" value="ECO:0007669"/>
    <property type="project" value="UniProtKB-UniRule"/>
</dbReference>
<accession>A0A2S4JF91</accession>
<dbReference type="AlphaFoldDB" id="A0A2S4JF91"/>
<dbReference type="NCBIfam" id="TIGR01695">
    <property type="entry name" value="murJ_mviN"/>
    <property type="match status" value="1"/>
</dbReference>
<evidence type="ECO:0000256" key="4">
    <source>
        <dbReference type="ARBA" id="ARBA00022960"/>
    </source>
</evidence>
<comment type="similarity">
    <text evidence="9 10 11">Belongs to the MurJ/MviN family.</text>
</comment>
<feature type="transmembrane region" description="Helical" evidence="10">
    <location>
        <begin position="173"/>
        <end position="195"/>
    </location>
</feature>
<dbReference type="GO" id="GO:0009252">
    <property type="term" value="P:peptidoglycan biosynthetic process"/>
    <property type="evidence" value="ECO:0007669"/>
    <property type="project" value="UniProtKB-UniRule"/>
</dbReference>
<organism evidence="12 13">
    <name type="scientific">Alkalispirochaeta sphaeroplastigenens</name>
    <dbReference type="NCBI Taxonomy" id="1187066"/>
    <lineage>
        <taxon>Bacteria</taxon>
        <taxon>Pseudomonadati</taxon>
        <taxon>Spirochaetota</taxon>
        <taxon>Spirochaetia</taxon>
        <taxon>Spirochaetales</taxon>
        <taxon>Spirochaetaceae</taxon>
        <taxon>Alkalispirochaeta</taxon>
    </lineage>
</organism>
<feature type="transmembrane region" description="Helical" evidence="10">
    <location>
        <begin position="12"/>
        <end position="35"/>
    </location>
</feature>
<dbReference type="CDD" id="cd13123">
    <property type="entry name" value="MATE_MurJ_like"/>
    <property type="match status" value="1"/>
</dbReference>
<dbReference type="UniPathway" id="UPA00219"/>
<dbReference type="EMBL" id="LPWH01000126">
    <property type="protein sequence ID" value="POQ98228.1"/>
    <property type="molecule type" value="Genomic_DNA"/>
</dbReference>
<keyword evidence="7 10" id="KW-0472">Membrane</keyword>
<evidence type="ECO:0000313" key="13">
    <source>
        <dbReference type="Proteomes" id="UP000237350"/>
    </source>
</evidence>
<evidence type="ECO:0000256" key="2">
    <source>
        <dbReference type="ARBA" id="ARBA00022475"/>
    </source>
</evidence>
<dbReference type="InterPro" id="IPR051050">
    <property type="entry name" value="Lipid_II_flippase_MurJ/MviN"/>
</dbReference>
<keyword evidence="10 11" id="KW-0813">Transport</keyword>
<dbReference type="PANTHER" id="PTHR47019">
    <property type="entry name" value="LIPID II FLIPPASE MURJ"/>
    <property type="match status" value="1"/>
</dbReference>
<feature type="transmembrane region" description="Helical" evidence="10">
    <location>
        <begin position="470"/>
        <end position="493"/>
    </location>
</feature>
<keyword evidence="4 10" id="KW-0133">Cell shape</keyword>
<evidence type="ECO:0000256" key="8">
    <source>
        <dbReference type="ARBA" id="ARBA00060041"/>
    </source>
</evidence>
<feature type="transmembrane region" description="Helical" evidence="10">
    <location>
        <begin position="429"/>
        <end position="450"/>
    </location>
</feature>
<keyword evidence="2 10" id="KW-1003">Cell membrane</keyword>
<gene>
    <name evidence="10" type="primary">murJ</name>
    <name evidence="12" type="ORF">AU468_14045</name>
</gene>
<dbReference type="HAMAP" id="MF_02078">
    <property type="entry name" value="MurJ_MviN"/>
    <property type="match status" value="1"/>
</dbReference>
<dbReference type="PIRSF" id="PIRSF002869">
    <property type="entry name" value="MviN"/>
    <property type="match status" value="1"/>
</dbReference>
<dbReference type="Pfam" id="PF03023">
    <property type="entry name" value="MurJ"/>
    <property type="match status" value="1"/>
</dbReference>
<comment type="subcellular location">
    <subcellularLocation>
        <location evidence="1 10">Cell membrane</location>
        <topology evidence="1 10">Multi-pass membrane protein</topology>
    </subcellularLocation>
</comment>
<reference evidence="13" key="1">
    <citation type="submission" date="2015-12" db="EMBL/GenBank/DDBJ databases">
        <authorList>
            <person name="Lodha T.D."/>
            <person name="Chintalapati S."/>
            <person name="Chintalapati V.R."/>
            <person name="Sravanthi T."/>
        </authorList>
    </citation>
    <scope>NUCLEOTIDE SEQUENCE [LARGE SCALE GENOMIC DNA]</scope>
    <source>
        <strain evidence="13">JC133</strain>
    </source>
</reference>
<name>A0A2S4JF91_9SPIO</name>
<feature type="transmembrane region" description="Helical" evidence="10">
    <location>
        <begin position="78"/>
        <end position="99"/>
    </location>
</feature>
<evidence type="ECO:0000256" key="1">
    <source>
        <dbReference type="ARBA" id="ARBA00004651"/>
    </source>
</evidence>
<feature type="transmembrane region" description="Helical" evidence="10">
    <location>
        <begin position="395"/>
        <end position="417"/>
    </location>
</feature>
<keyword evidence="10 11" id="KW-0961">Cell wall biogenesis/degradation</keyword>
<protein>
    <recommendedName>
        <fullName evidence="10">Probable lipid II flippase MurJ</fullName>
    </recommendedName>
</protein>
<dbReference type="GO" id="GO:0034204">
    <property type="term" value="P:lipid translocation"/>
    <property type="evidence" value="ECO:0007669"/>
    <property type="project" value="TreeGrafter"/>
</dbReference>
<evidence type="ECO:0000256" key="7">
    <source>
        <dbReference type="ARBA" id="ARBA00023136"/>
    </source>
</evidence>
<feature type="transmembrane region" description="Helical" evidence="10">
    <location>
        <begin position="119"/>
        <end position="139"/>
    </location>
</feature>
<keyword evidence="13" id="KW-1185">Reference proteome</keyword>
<feature type="transmembrane region" description="Helical" evidence="10">
    <location>
        <begin position="300"/>
        <end position="324"/>
    </location>
</feature>
<dbReference type="PRINTS" id="PR01806">
    <property type="entry name" value="VIRFACTRMVIN"/>
</dbReference>
<dbReference type="GO" id="GO:0015648">
    <property type="term" value="F:lipid-linked peptidoglycan transporter activity"/>
    <property type="evidence" value="ECO:0007669"/>
    <property type="project" value="UniProtKB-UniRule"/>
</dbReference>
<sequence>MVSTLVSRLLGFLRIAVIGAVFGASGQADVLNLVFNIPNNLRKLLAEGALSSAFLPVLTRTHLEDPSGEGSRRIVRQLLGLQLVLLIPLLLLATIFAQPVVDTILAFPEPERQLLAADLFRFLIHYILLVSLAAVLMGTLNSHQSFLVPALAPLLFSFAVIGSVATFHSRWGVFSMVWGVLLGGAGQLLLQVYPVKKRGYSLRPLFSLRDPRFLQILKHWIPVVSTASVFAVDQQVSLFFASGLADGSGSAMTNALVFWQLPFGIFGASITTVLFPLMSRQVAQGDISGAGRTVFGGLRALALLLIPAGAGLALLGGPLIAVALQRGAFSASATRLSARVLAGYSLGLFSVGAFTFLQRFFYALGEYRTPLLVAGITMATDIVLCLILKETVLAVTGLAIANSIAFTLGMVLLLMALRSRIDFSPLATLAVAIVKALLASSVAAGAVLAVRWVLAFHGLHEWWRAGSSLVSLGLLCAEALPALVVLVGTYRILGISVPSLLRRDSSAVMGA</sequence>
<proteinExistence type="inferred from homology"/>
<evidence type="ECO:0000256" key="5">
    <source>
        <dbReference type="ARBA" id="ARBA00022984"/>
    </source>
</evidence>
<comment type="function">
    <text evidence="8 10 11">Involved in peptidoglycan biosynthesis. Transports lipid-linked peptidoglycan precursors from the inner to the outer leaflet of the cytoplasmic membrane.</text>
</comment>
<dbReference type="GO" id="GO:0005886">
    <property type="term" value="C:plasma membrane"/>
    <property type="evidence" value="ECO:0007669"/>
    <property type="project" value="UniProtKB-SubCell"/>
</dbReference>
<feature type="transmembrane region" description="Helical" evidence="10">
    <location>
        <begin position="146"/>
        <end position="167"/>
    </location>
</feature>
<comment type="caution">
    <text evidence="12">The sequence shown here is derived from an EMBL/GenBank/DDBJ whole genome shotgun (WGS) entry which is preliminary data.</text>
</comment>
<dbReference type="GO" id="GO:0008360">
    <property type="term" value="P:regulation of cell shape"/>
    <property type="evidence" value="ECO:0007669"/>
    <property type="project" value="UniProtKB-UniRule"/>
</dbReference>
<evidence type="ECO:0000313" key="12">
    <source>
        <dbReference type="EMBL" id="POQ98228.1"/>
    </source>
</evidence>
<evidence type="ECO:0000256" key="10">
    <source>
        <dbReference type="HAMAP-Rule" id="MF_02078"/>
    </source>
</evidence>